<evidence type="ECO:0000256" key="1">
    <source>
        <dbReference type="SAM" id="MobiDB-lite"/>
    </source>
</evidence>
<keyword evidence="2" id="KW-0472">Membrane</keyword>
<organism evidence="3 4">
    <name type="scientific">Dioszegia hungarica</name>
    <dbReference type="NCBI Taxonomy" id="4972"/>
    <lineage>
        <taxon>Eukaryota</taxon>
        <taxon>Fungi</taxon>
        <taxon>Dikarya</taxon>
        <taxon>Basidiomycota</taxon>
        <taxon>Agaricomycotina</taxon>
        <taxon>Tremellomycetes</taxon>
        <taxon>Tremellales</taxon>
        <taxon>Bulleribasidiaceae</taxon>
        <taxon>Dioszegia</taxon>
    </lineage>
</organism>
<keyword evidence="4" id="KW-1185">Reference proteome</keyword>
<keyword evidence="2" id="KW-0812">Transmembrane</keyword>
<comment type="caution">
    <text evidence="3">The sequence shown here is derived from an EMBL/GenBank/DDBJ whole genome shotgun (WGS) entry which is preliminary data.</text>
</comment>
<feature type="transmembrane region" description="Helical" evidence="2">
    <location>
        <begin position="137"/>
        <end position="156"/>
    </location>
</feature>
<dbReference type="RefSeq" id="XP_052948234.1">
    <property type="nucleotide sequence ID" value="XM_053088397.1"/>
</dbReference>
<evidence type="ECO:0000313" key="4">
    <source>
        <dbReference type="Proteomes" id="UP001164286"/>
    </source>
</evidence>
<proteinExistence type="predicted"/>
<dbReference type="AlphaFoldDB" id="A0AA38LW12"/>
<evidence type="ECO:0000256" key="2">
    <source>
        <dbReference type="SAM" id="Phobius"/>
    </source>
</evidence>
<feature type="transmembrane region" description="Helical" evidence="2">
    <location>
        <begin position="187"/>
        <end position="209"/>
    </location>
</feature>
<name>A0AA38LW12_9TREE</name>
<gene>
    <name evidence="3" type="ORF">MKK02DRAFT_31894</name>
</gene>
<sequence length="589" mass="65132">MADTGMPIGGFILTPELIQRVRDGSLTGVVLSFFLCLLVCLASIWIYCVPSARHHLDRVSFRLLLWSMGMELVYNVTFIVLTRDGDLTYDRTACSAGVYFLLATLGFCNWICTCIGINLMLAISFGINPIQARLERWYILGSVILGFGVPLVPAALGHFGLDPIYNVCYFTQADKVLRIRDFVLDLYFWQLLSCLVAAVSVSTVLVTLYRQSRATERALLRNNLHITSSELREITTATGTGTTTFPSTPSGVSPSPTSAPSAKGKWYSRFLPNRERLPKSRMHRLEDKLAIIALKISLYPLALIFVNVIITAEDLSYSTRGGLFTEGQYAVYWLHNFLYGGRGIFFALLGIFVDPCLRLGFPAAVRATFRPRRRYARHAGDQEQGQTDWDDTQSITDFLASTSPEFGVGIDEGKGTFSSSPGWSLFSRRGRRESERTVGMGRQLDLEEANEKAGLGGEMDSLDERKGVQTTESPSTGIVLPELSLGAADTTIPRLSVTIDSPSPPQLPVRFSHSISRPSRSSIPPRSPVFDSTNPDWIEPLATAVLARSTSAQSVTRRSSVPTLGVAERRRRELQVAAEELYAQAQMRL</sequence>
<feature type="transmembrane region" description="Helical" evidence="2">
    <location>
        <begin position="289"/>
        <end position="310"/>
    </location>
</feature>
<dbReference type="EMBL" id="JAKWFO010000003">
    <property type="protein sequence ID" value="KAI9638457.1"/>
    <property type="molecule type" value="Genomic_DNA"/>
</dbReference>
<accession>A0AA38LW12</accession>
<keyword evidence="2" id="KW-1133">Transmembrane helix</keyword>
<feature type="transmembrane region" description="Helical" evidence="2">
    <location>
        <begin position="29"/>
        <end position="49"/>
    </location>
</feature>
<dbReference type="Proteomes" id="UP001164286">
    <property type="component" value="Unassembled WGS sequence"/>
</dbReference>
<feature type="transmembrane region" description="Helical" evidence="2">
    <location>
        <begin position="61"/>
        <end position="81"/>
    </location>
</feature>
<evidence type="ECO:0000313" key="3">
    <source>
        <dbReference type="EMBL" id="KAI9638457.1"/>
    </source>
</evidence>
<feature type="region of interest" description="Disordered" evidence="1">
    <location>
        <begin position="238"/>
        <end position="263"/>
    </location>
</feature>
<reference evidence="3" key="1">
    <citation type="journal article" date="2022" name="G3 (Bethesda)">
        <title>High quality genome of the basidiomycete yeast Dioszegia hungarica PDD-24b-2 isolated from cloud water.</title>
        <authorList>
            <person name="Jarrige D."/>
            <person name="Haridas S."/>
            <person name="Bleykasten-Grosshans C."/>
            <person name="Joly M."/>
            <person name="Nadalig T."/>
            <person name="Sancelme M."/>
            <person name="Vuilleumier S."/>
            <person name="Grigoriev I.V."/>
            <person name="Amato P."/>
            <person name="Bringel F."/>
        </authorList>
    </citation>
    <scope>NUCLEOTIDE SEQUENCE</scope>
    <source>
        <strain evidence="3">PDD-24b-2</strain>
    </source>
</reference>
<feature type="compositionally biased region" description="Low complexity" evidence="1">
    <location>
        <begin position="238"/>
        <end position="262"/>
    </location>
</feature>
<dbReference type="GeneID" id="77727602"/>
<protein>
    <submittedName>
        <fullName evidence="3">Uncharacterized protein</fullName>
    </submittedName>
</protein>
<feature type="transmembrane region" description="Helical" evidence="2">
    <location>
        <begin position="101"/>
        <end position="125"/>
    </location>
</feature>